<comment type="caution">
    <text evidence="1">The sequence shown here is derived from an EMBL/GenBank/DDBJ whole genome shotgun (WGS) entry which is preliminary data.</text>
</comment>
<proteinExistence type="predicted"/>
<reference evidence="1 2" key="1">
    <citation type="submission" date="2023-12" db="EMBL/GenBank/DDBJ databases">
        <title>Streptomyces sp. V4-01.</title>
        <authorList>
            <person name="Somphong A."/>
            <person name="Phongsopitanun W."/>
        </authorList>
    </citation>
    <scope>NUCLEOTIDE SEQUENCE [LARGE SCALE GENOMIC DNA]</scope>
    <source>
        <strain evidence="1 2">V4-01</strain>
    </source>
</reference>
<dbReference type="Proteomes" id="UP001344658">
    <property type="component" value="Unassembled WGS sequence"/>
</dbReference>
<organism evidence="1 2">
    <name type="scientific">Actinacidiphila polyblastidii</name>
    <dbReference type="NCBI Taxonomy" id="3110430"/>
    <lineage>
        <taxon>Bacteria</taxon>
        <taxon>Bacillati</taxon>
        <taxon>Actinomycetota</taxon>
        <taxon>Actinomycetes</taxon>
        <taxon>Kitasatosporales</taxon>
        <taxon>Streptomycetaceae</taxon>
        <taxon>Actinacidiphila</taxon>
    </lineage>
</organism>
<name>A0ABU7PAX6_9ACTN</name>
<gene>
    <name evidence="1" type="ORF">V2S66_10800</name>
</gene>
<dbReference type="RefSeq" id="WP_330794378.1">
    <property type="nucleotide sequence ID" value="NZ_JAZEWV010000006.1"/>
</dbReference>
<dbReference type="EMBL" id="JAZEWV010000006">
    <property type="protein sequence ID" value="MEE4542449.1"/>
    <property type="molecule type" value="Genomic_DNA"/>
</dbReference>
<sequence length="143" mass="15034">MPAEPPELPGGPGAEGGAVRRRLRVPVPPGFPSGARCDVVETSARHGLRVLGRLPGAGCVLADGDRWYWAVPTGSDVDVAWPQPARYLVDAALLVPSRDLGCGEPGDREVVHPSGHRAPYTHPILLYFAVCCVAGVRPALTVS</sequence>
<accession>A0ABU7PAX6</accession>
<evidence type="ECO:0000313" key="2">
    <source>
        <dbReference type="Proteomes" id="UP001344658"/>
    </source>
</evidence>
<protein>
    <submittedName>
        <fullName evidence="1">Uncharacterized protein</fullName>
    </submittedName>
</protein>
<keyword evidence="2" id="KW-1185">Reference proteome</keyword>
<evidence type="ECO:0000313" key="1">
    <source>
        <dbReference type="EMBL" id="MEE4542449.1"/>
    </source>
</evidence>